<protein>
    <recommendedName>
        <fullName evidence="7">Lysozyme</fullName>
    </recommendedName>
</protein>
<dbReference type="Gene3D" id="1.10.530.40">
    <property type="match status" value="1"/>
</dbReference>
<keyword evidence="2" id="KW-0081">Bacteriolytic enzyme</keyword>
<accession>A0A7R9QXK0</accession>
<dbReference type="GO" id="GO:0016998">
    <property type="term" value="P:cell wall macromolecule catabolic process"/>
    <property type="evidence" value="ECO:0007669"/>
    <property type="project" value="InterPro"/>
</dbReference>
<keyword evidence="1" id="KW-0929">Antimicrobial</keyword>
<dbReference type="InterPro" id="IPR051018">
    <property type="entry name" value="Bacteriophage_GH24"/>
</dbReference>
<dbReference type="GO" id="GO:0009253">
    <property type="term" value="P:peptidoglycan catabolic process"/>
    <property type="evidence" value="ECO:0007669"/>
    <property type="project" value="InterPro"/>
</dbReference>
<dbReference type="CDD" id="cd00737">
    <property type="entry name" value="lyz_endolysin_autolysin"/>
    <property type="match status" value="1"/>
</dbReference>
<evidence type="ECO:0000256" key="1">
    <source>
        <dbReference type="ARBA" id="ARBA00022529"/>
    </source>
</evidence>
<dbReference type="InterPro" id="IPR023347">
    <property type="entry name" value="Lysozyme_dom_sf"/>
</dbReference>
<dbReference type="SUPFAM" id="SSF53955">
    <property type="entry name" value="Lysozyme-like"/>
    <property type="match status" value="1"/>
</dbReference>
<dbReference type="GO" id="GO:0003796">
    <property type="term" value="F:lysozyme activity"/>
    <property type="evidence" value="ECO:0007669"/>
    <property type="project" value="InterPro"/>
</dbReference>
<keyword evidence="6" id="KW-1185">Reference proteome</keyword>
<organism evidence="5">
    <name type="scientific">Oppiella nova</name>
    <dbReference type="NCBI Taxonomy" id="334625"/>
    <lineage>
        <taxon>Eukaryota</taxon>
        <taxon>Metazoa</taxon>
        <taxon>Ecdysozoa</taxon>
        <taxon>Arthropoda</taxon>
        <taxon>Chelicerata</taxon>
        <taxon>Arachnida</taxon>
        <taxon>Acari</taxon>
        <taxon>Acariformes</taxon>
        <taxon>Sarcoptiformes</taxon>
        <taxon>Oribatida</taxon>
        <taxon>Brachypylina</taxon>
        <taxon>Oppioidea</taxon>
        <taxon>Oppiidae</taxon>
        <taxon>Oppiella</taxon>
    </lineage>
</organism>
<evidence type="ECO:0000256" key="4">
    <source>
        <dbReference type="SAM" id="SignalP"/>
    </source>
</evidence>
<name>A0A7R9QXK0_9ACAR</name>
<dbReference type="Pfam" id="PF00959">
    <property type="entry name" value="Phage_lysozyme"/>
    <property type="match status" value="1"/>
</dbReference>
<dbReference type="InterPro" id="IPR023346">
    <property type="entry name" value="Lysozyme-like_dom_sf"/>
</dbReference>
<evidence type="ECO:0000313" key="6">
    <source>
        <dbReference type="Proteomes" id="UP000728032"/>
    </source>
</evidence>
<evidence type="ECO:0008006" key="7">
    <source>
        <dbReference type="Google" id="ProtNLM"/>
    </source>
</evidence>
<evidence type="ECO:0000256" key="2">
    <source>
        <dbReference type="ARBA" id="ARBA00022638"/>
    </source>
</evidence>
<gene>
    <name evidence="5" type="ORF">ONB1V03_LOCUS18785</name>
</gene>
<evidence type="ECO:0000256" key="3">
    <source>
        <dbReference type="ARBA" id="ARBA00023200"/>
    </source>
</evidence>
<dbReference type="AlphaFoldDB" id="A0A7R9QXK0"/>
<dbReference type="PANTHER" id="PTHR38107:SF3">
    <property type="entry name" value="LYSOZYME RRRD-RELATED"/>
    <property type="match status" value="1"/>
</dbReference>
<feature type="signal peptide" evidence="4">
    <location>
        <begin position="1"/>
        <end position="17"/>
    </location>
</feature>
<dbReference type="OrthoDB" id="6499791at2759"/>
<reference evidence="5" key="1">
    <citation type="submission" date="2020-11" db="EMBL/GenBank/DDBJ databases">
        <authorList>
            <person name="Tran Van P."/>
        </authorList>
    </citation>
    <scope>NUCLEOTIDE SEQUENCE</scope>
</reference>
<dbReference type="GO" id="GO:0031640">
    <property type="term" value="P:killing of cells of another organism"/>
    <property type="evidence" value="ECO:0007669"/>
    <property type="project" value="UniProtKB-KW"/>
</dbReference>
<keyword evidence="4" id="KW-0732">Signal</keyword>
<dbReference type="GO" id="GO:0042742">
    <property type="term" value="P:defense response to bacterium"/>
    <property type="evidence" value="ECO:0007669"/>
    <property type="project" value="UniProtKB-KW"/>
</dbReference>
<evidence type="ECO:0000313" key="5">
    <source>
        <dbReference type="EMBL" id="CAD7662225.1"/>
    </source>
</evidence>
<dbReference type="EMBL" id="CAJPVJ010026825">
    <property type="protein sequence ID" value="CAG2179361.1"/>
    <property type="molecule type" value="Genomic_DNA"/>
</dbReference>
<dbReference type="PANTHER" id="PTHR38107">
    <property type="match status" value="1"/>
</dbReference>
<sequence length="161" mass="17610">MQKQILIVISIIGLVVGRDINGAGLALIKQQEGWRANYYYDQIGQKTIGYGHCCVWHPCDQLHPPLTEQQGSDLLRADLGEFQNCIQNAAPGLNDNQFAACTSFAFNMGCGAFTGSHILSNIRAKNFNAAANAFNEYTSMGGRVIAGLVNRRKAEAQLFRS</sequence>
<dbReference type="Proteomes" id="UP000728032">
    <property type="component" value="Unassembled WGS sequence"/>
</dbReference>
<dbReference type="InterPro" id="IPR033907">
    <property type="entry name" value="Endolysin_autolysin"/>
</dbReference>
<feature type="chain" id="PRO_5035593268" description="Lysozyme" evidence="4">
    <location>
        <begin position="18"/>
        <end position="161"/>
    </location>
</feature>
<dbReference type="InterPro" id="IPR002196">
    <property type="entry name" value="Glyco_hydro_24"/>
</dbReference>
<keyword evidence="3" id="KW-1035">Host cytoplasm</keyword>
<dbReference type="EMBL" id="OC941650">
    <property type="protein sequence ID" value="CAD7662225.1"/>
    <property type="molecule type" value="Genomic_DNA"/>
</dbReference>
<proteinExistence type="predicted"/>